<dbReference type="PRINTS" id="PR00039">
    <property type="entry name" value="HTHLYSR"/>
</dbReference>
<dbReference type="InterPro" id="IPR000847">
    <property type="entry name" value="LysR_HTH_N"/>
</dbReference>
<dbReference type="Gene3D" id="1.10.10.10">
    <property type="entry name" value="Winged helix-like DNA-binding domain superfamily/Winged helix DNA-binding domain"/>
    <property type="match status" value="1"/>
</dbReference>
<dbReference type="InterPro" id="IPR036388">
    <property type="entry name" value="WH-like_DNA-bd_sf"/>
</dbReference>
<evidence type="ECO:0000313" key="6">
    <source>
        <dbReference type="EMBL" id="VYT46463.1"/>
    </source>
</evidence>
<dbReference type="SUPFAM" id="SSF53850">
    <property type="entry name" value="Periplasmic binding protein-like II"/>
    <property type="match status" value="1"/>
</dbReference>
<protein>
    <submittedName>
        <fullName evidence="6">HTH-type transcriptional regulator CynR</fullName>
    </submittedName>
</protein>
<dbReference type="InterPro" id="IPR036390">
    <property type="entry name" value="WH_DNA-bd_sf"/>
</dbReference>
<evidence type="ECO:0000256" key="3">
    <source>
        <dbReference type="ARBA" id="ARBA00023125"/>
    </source>
</evidence>
<comment type="similarity">
    <text evidence="1">Belongs to the LysR transcriptional regulatory family.</text>
</comment>
<dbReference type="InterPro" id="IPR005119">
    <property type="entry name" value="LysR_subst-bd"/>
</dbReference>
<dbReference type="PROSITE" id="PS50931">
    <property type="entry name" value="HTH_LYSR"/>
    <property type="match status" value="1"/>
</dbReference>
<accession>A0A6N2WXB8</accession>
<dbReference type="Pfam" id="PF03466">
    <property type="entry name" value="LysR_substrate"/>
    <property type="match status" value="1"/>
</dbReference>
<dbReference type="GO" id="GO:0032993">
    <property type="term" value="C:protein-DNA complex"/>
    <property type="evidence" value="ECO:0007669"/>
    <property type="project" value="TreeGrafter"/>
</dbReference>
<organism evidence="6">
    <name type="scientific">Enterocloster bolteae</name>
    <dbReference type="NCBI Taxonomy" id="208479"/>
    <lineage>
        <taxon>Bacteria</taxon>
        <taxon>Bacillati</taxon>
        <taxon>Bacillota</taxon>
        <taxon>Clostridia</taxon>
        <taxon>Lachnospirales</taxon>
        <taxon>Lachnospiraceae</taxon>
        <taxon>Enterocloster</taxon>
    </lineage>
</organism>
<name>A0A6N2WXB8_9FIRM</name>
<dbReference type="PANTHER" id="PTHR30346">
    <property type="entry name" value="TRANSCRIPTIONAL DUAL REGULATOR HCAR-RELATED"/>
    <property type="match status" value="1"/>
</dbReference>
<evidence type="ECO:0000259" key="5">
    <source>
        <dbReference type="PROSITE" id="PS50931"/>
    </source>
</evidence>
<dbReference type="RefSeq" id="WP_024726162.1">
    <property type="nucleotide sequence ID" value="NZ_CACRTF010000017.1"/>
</dbReference>
<dbReference type="EMBL" id="CACRTF010000017">
    <property type="protein sequence ID" value="VYT46463.1"/>
    <property type="molecule type" value="Genomic_DNA"/>
</dbReference>
<gene>
    <name evidence="6" type="primary">cynR_10</name>
    <name evidence="6" type="ORF">CBLFYP116_04102</name>
</gene>
<evidence type="ECO:0000256" key="4">
    <source>
        <dbReference type="ARBA" id="ARBA00023163"/>
    </source>
</evidence>
<reference evidence="6" key="1">
    <citation type="submission" date="2019-11" db="EMBL/GenBank/DDBJ databases">
        <authorList>
            <person name="Feng L."/>
        </authorList>
    </citation>
    <scope>NUCLEOTIDE SEQUENCE</scope>
    <source>
        <strain evidence="6">CbolteaeLFYP116</strain>
    </source>
</reference>
<dbReference type="GO" id="GO:0003700">
    <property type="term" value="F:DNA-binding transcription factor activity"/>
    <property type="evidence" value="ECO:0007669"/>
    <property type="project" value="InterPro"/>
</dbReference>
<evidence type="ECO:0000256" key="2">
    <source>
        <dbReference type="ARBA" id="ARBA00023015"/>
    </source>
</evidence>
<dbReference type="Pfam" id="PF00126">
    <property type="entry name" value="HTH_1"/>
    <property type="match status" value="1"/>
</dbReference>
<keyword evidence="3" id="KW-0238">DNA-binding</keyword>
<dbReference type="FunFam" id="1.10.10.10:FF:000001">
    <property type="entry name" value="LysR family transcriptional regulator"/>
    <property type="match status" value="1"/>
</dbReference>
<proteinExistence type="inferred from homology"/>
<dbReference type="PANTHER" id="PTHR30346:SF9">
    <property type="entry name" value="LYSR FAMILY TRANSCRIPTIONAL REGULATOR"/>
    <property type="match status" value="1"/>
</dbReference>
<keyword evidence="4" id="KW-0804">Transcription</keyword>
<dbReference type="SUPFAM" id="SSF46785">
    <property type="entry name" value="Winged helix' DNA-binding domain"/>
    <property type="match status" value="1"/>
</dbReference>
<sequence length="290" mass="33085">MDTSTLRYFTVVAETQHMNRAAQLLNITQPSLSTSIKRLEAEIGYQLFDRSGRGIQLNDYGRIFLRGVTEAENIMEACLSEMNQLKQSSVNFIRLSCSNSPSNSKLIDMLLAKDVNLRVSVIPQNWEQELLSDNCDLVITMGNLHHSRIERAILRPQQIVMAVGKNHPLAASDSLTLQDVHRYSFCSTDAPHSIINIVKEQHPEYNLHPRITFLGRNSNDMVKAILSGRYIALMVKQNLPETDDLRILTLSDFNLSLPIYLYWREKDTLNPVSNTIRRSIMDFYQSLSAE</sequence>
<dbReference type="CDD" id="cd05466">
    <property type="entry name" value="PBP2_LTTR_substrate"/>
    <property type="match status" value="1"/>
</dbReference>
<feature type="domain" description="HTH lysR-type" evidence="5">
    <location>
        <begin position="1"/>
        <end position="58"/>
    </location>
</feature>
<dbReference type="GO" id="GO:0003677">
    <property type="term" value="F:DNA binding"/>
    <property type="evidence" value="ECO:0007669"/>
    <property type="project" value="UniProtKB-KW"/>
</dbReference>
<dbReference type="AlphaFoldDB" id="A0A6N2WXB8"/>
<keyword evidence="2" id="KW-0805">Transcription regulation</keyword>
<evidence type="ECO:0000256" key="1">
    <source>
        <dbReference type="ARBA" id="ARBA00009437"/>
    </source>
</evidence>
<dbReference type="Gene3D" id="3.40.190.290">
    <property type="match status" value="1"/>
</dbReference>